<protein>
    <recommendedName>
        <fullName evidence="3">F-box domain-containing protein</fullName>
    </recommendedName>
</protein>
<evidence type="ECO:0008006" key="3">
    <source>
        <dbReference type="Google" id="ProtNLM"/>
    </source>
</evidence>
<evidence type="ECO:0000313" key="2">
    <source>
        <dbReference type="Proteomes" id="UP000320762"/>
    </source>
</evidence>
<accession>A0A550CCD6</accession>
<proteinExistence type="predicted"/>
<dbReference type="AlphaFoldDB" id="A0A550CCD6"/>
<dbReference type="EMBL" id="VDMD01000012">
    <property type="protein sequence ID" value="TRM62473.1"/>
    <property type="molecule type" value="Genomic_DNA"/>
</dbReference>
<gene>
    <name evidence="1" type="ORF">BD626DRAFT_49616</name>
</gene>
<keyword evidence="2" id="KW-1185">Reference proteome</keyword>
<reference evidence="1 2" key="1">
    <citation type="journal article" date="2019" name="New Phytol.">
        <title>Comparative genomics reveals unique wood-decay strategies and fruiting body development in the Schizophyllaceae.</title>
        <authorList>
            <person name="Almasi E."/>
            <person name="Sahu N."/>
            <person name="Krizsan K."/>
            <person name="Balint B."/>
            <person name="Kovacs G.M."/>
            <person name="Kiss B."/>
            <person name="Cseklye J."/>
            <person name="Drula E."/>
            <person name="Henrissat B."/>
            <person name="Nagy I."/>
            <person name="Chovatia M."/>
            <person name="Adam C."/>
            <person name="LaButti K."/>
            <person name="Lipzen A."/>
            <person name="Riley R."/>
            <person name="Grigoriev I.V."/>
            <person name="Nagy L.G."/>
        </authorList>
    </citation>
    <scope>NUCLEOTIDE SEQUENCE [LARGE SCALE GENOMIC DNA]</scope>
    <source>
        <strain evidence="1 2">NL-1724</strain>
    </source>
</reference>
<organism evidence="1 2">
    <name type="scientific">Schizophyllum amplum</name>
    <dbReference type="NCBI Taxonomy" id="97359"/>
    <lineage>
        <taxon>Eukaryota</taxon>
        <taxon>Fungi</taxon>
        <taxon>Dikarya</taxon>
        <taxon>Basidiomycota</taxon>
        <taxon>Agaricomycotina</taxon>
        <taxon>Agaricomycetes</taxon>
        <taxon>Agaricomycetidae</taxon>
        <taxon>Agaricales</taxon>
        <taxon>Schizophyllaceae</taxon>
        <taxon>Schizophyllum</taxon>
    </lineage>
</organism>
<comment type="caution">
    <text evidence="1">The sequence shown here is derived from an EMBL/GenBank/DDBJ whole genome shotgun (WGS) entry which is preliminary data.</text>
</comment>
<name>A0A550CCD6_9AGAR</name>
<dbReference type="OrthoDB" id="3025967at2759"/>
<evidence type="ECO:0000313" key="1">
    <source>
        <dbReference type="EMBL" id="TRM62473.1"/>
    </source>
</evidence>
<sequence length="435" mass="49118">MSAQKAERLVQDVLDVRRAYVASINNLPTELLSNILSMCCGEGDINLSERTCVPLLLSAVCRTWRATMIGTHTIWASFAIPDNNPKSMRKIFRRLEMFLANSGNVPLRYQVQYSVAILDSRTSHLLIEKCINIDYAGRSRCWDDVVIAKYDMESRVCFLDDSLADCPLSCLTTFTGHLRHFTEGNRIGLFARTPRLRRIELTSTGGPSDVIPHLPWRQLEELQTTSSLSYALELLQLCPKVSKWKHHHPSPIRPGLSVHYDQLTNDDPAVLECLTMPATLEDVTLCWAYNYQVDDAALCVLQRSPCRLRRLNLHCPPRVGNALLGSLQELIEIQLRDTNHNTTRDFLDALSEADTTGVPRLLPRLKALSLGGLNNTFTTAGIPALLAMVEARHFMKCPLQRIMLNELKSSRKVVWDLEQLEALVPDLVIHWRASP</sequence>
<dbReference type="Proteomes" id="UP000320762">
    <property type="component" value="Unassembled WGS sequence"/>
</dbReference>